<comment type="catalytic activity">
    <reaction evidence="14">
        <text>tRNA(Phe) + L-phenylalanine + ATP = L-phenylalanyl-tRNA(Phe) + AMP + diphosphate + H(+)</text>
        <dbReference type="Rhea" id="RHEA:19413"/>
        <dbReference type="Rhea" id="RHEA-COMP:9668"/>
        <dbReference type="Rhea" id="RHEA-COMP:9699"/>
        <dbReference type="ChEBI" id="CHEBI:15378"/>
        <dbReference type="ChEBI" id="CHEBI:30616"/>
        <dbReference type="ChEBI" id="CHEBI:33019"/>
        <dbReference type="ChEBI" id="CHEBI:58095"/>
        <dbReference type="ChEBI" id="CHEBI:78442"/>
        <dbReference type="ChEBI" id="CHEBI:78531"/>
        <dbReference type="ChEBI" id="CHEBI:456215"/>
        <dbReference type="EC" id="6.1.1.20"/>
    </reaction>
</comment>
<dbReference type="GO" id="GO:0006432">
    <property type="term" value="P:phenylalanyl-tRNA aminoacylation"/>
    <property type="evidence" value="ECO:0007669"/>
    <property type="project" value="TreeGrafter"/>
</dbReference>
<evidence type="ECO:0000256" key="8">
    <source>
        <dbReference type="ARBA" id="ARBA00022917"/>
    </source>
</evidence>
<evidence type="ECO:0000256" key="15">
    <source>
        <dbReference type="ARBA" id="ARBA00060211"/>
    </source>
</evidence>
<dbReference type="Gene3D" id="3.30.930.10">
    <property type="entry name" value="Bira Bifunctional Protein, Domain 2"/>
    <property type="match status" value="1"/>
</dbReference>
<evidence type="ECO:0000256" key="7">
    <source>
        <dbReference type="ARBA" id="ARBA00022840"/>
    </source>
</evidence>
<dbReference type="InterPro" id="IPR005121">
    <property type="entry name" value="Fdx_antiC-bd"/>
</dbReference>
<dbReference type="RefSeq" id="XP_029650686.1">
    <property type="nucleotide sequence ID" value="XM_029794826.2"/>
</dbReference>
<dbReference type="FunFam" id="3.30.70.380:FF:000002">
    <property type="entry name" value="phenylalanine--tRNA ligase, mitochondrial"/>
    <property type="match status" value="1"/>
</dbReference>
<evidence type="ECO:0000256" key="9">
    <source>
        <dbReference type="ARBA" id="ARBA00022946"/>
    </source>
</evidence>
<dbReference type="InterPro" id="IPR002319">
    <property type="entry name" value="Phenylalanyl-tRNA_Synthase"/>
</dbReference>
<comment type="subunit">
    <text evidence="3">Monomer.</text>
</comment>
<evidence type="ECO:0000256" key="5">
    <source>
        <dbReference type="ARBA" id="ARBA00022598"/>
    </source>
</evidence>
<dbReference type="Proteomes" id="UP000515154">
    <property type="component" value="Linkage group LG24"/>
</dbReference>
<comment type="subcellular location">
    <subcellularLocation>
        <location evidence="1">Mitochondrion matrix</location>
    </subcellularLocation>
</comment>
<dbReference type="SUPFAM" id="SSF54991">
    <property type="entry name" value="Anticodon-binding domain of PheRS"/>
    <property type="match status" value="1"/>
</dbReference>
<keyword evidence="10" id="KW-0007">Acetylation</keyword>
<dbReference type="GO" id="GO:0005524">
    <property type="term" value="F:ATP binding"/>
    <property type="evidence" value="ECO:0007669"/>
    <property type="project" value="UniProtKB-KW"/>
</dbReference>
<dbReference type="KEGG" id="osn:115224029"/>
<dbReference type="AlphaFoldDB" id="A0A6P7TNX3"/>
<dbReference type="GO" id="GO:0000049">
    <property type="term" value="F:tRNA binding"/>
    <property type="evidence" value="ECO:0007669"/>
    <property type="project" value="InterPro"/>
</dbReference>
<keyword evidence="7" id="KW-0067">ATP-binding</keyword>
<evidence type="ECO:0000259" key="18">
    <source>
        <dbReference type="PROSITE" id="PS51447"/>
    </source>
</evidence>
<dbReference type="SMART" id="SM00896">
    <property type="entry name" value="FDX-ACB"/>
    <property type="match status" value="1"/>
</dbReference>
<dbReference type="EC" id="6.1.1.20" evidence="4"/>
<dbReference type="InterPro" id="IPR045864">
    <property type="entry name" value="aa-tRNA-synth_II/BPL/LPL"/>
</dbReference>
<protein>
    <recommendedName>
        <fullName evidence="16">Phenylalanine--tRNA ligase, mitochondrial</fullName>
        <ecNumber evidence="4">6.1.1.20</ecNumber>
    </recommendedName>
    <alternativeName>
        <fullName evidence="13">Phenylalanyl-tRNA synthetase</fullName>
    </alternativeName>
</protein>
<dbReference type="GO" id="GO:0005759">
    <property type="term" value="C:mitochondrial matrix"/>
    <property type="evidence" value="ECO:0007669"/>
    <property type="project" value="UniProtKB-SubCell"/>
</dbReference>
<dbReference type="PANTHER" id="PTHR11538">
    <property type="entry name" value="PHENYLALANYL-TRNA SYNTHETASE"/>
    <property type="match status" value="1"/>
</dbReference>
<sequence length="437" mass="51253">MVVVLHRYSLCLFRWRSKCSLSRRFTSSCVFNSKQHTDNKSISVLDKHYPRDSVTNISESIVSKLGENLHNKKHHPLNLIRQRIQSFTYNYFRNSRGNPLFSVYDNLSPVVTTWQNFDSLLVPTDHVSRKVSDSYYINSNLMLRAHTSAHQCDLIRSGLDAFLVIGDVYRRDSIDQTHFPVFHQVEGVRLFTQHTLFQNDSSQCLFEEGERLDDKQAYHRREVINLIEEDLKNCLLNLAIHLFGTNIEVRWVPAYFPFTHPSWELEIKYEDKWMELLGCGIIEQEILHTAGAGSQVGWAFGLGLERLAMCLYQIPDIRLFWSKDSGFLSQFQVDDPHTPITYKPVSQFPQCLNDISFWLPDNYEENNFYELVREIGGNMVEQVFRVDEFYHSKKKRHSHCYRIVYRHLLKTLTQQEVNLVHQNIEQAVAQRLGGEVR</sequence>
<feature type="domain" description="Aminoacyl-transfer RNA synthetases class-II family profile" evidence="17">
    <location>
        <begin position="80"/>
        <end position="336"/>
    </location>
</feature>
<dbReference type="Gene3D" id="3.30.70.380">
    <property type="entry name" value="Ferrodoxin-fold anticodon-binding domain"/>
    <property type="match status" value="1"/>
</dbReference>
<evidence type="ECO:0000256" key="14">
    <source>
        <dbReference type="ARBA" id="ARBA00049255"/>
    </source>
</evidence>
<dbReference type="InterPro" id="IPR006195">
    <property type="entry name" value="aa-tRNA-synth_II"/>
</dbReference>
<dbReference type="Pfam" id="PF03147">
    <property type="entry name" value="FDX-ACB"/>
    <property type="match status" value="1"/>
</dbReference>
<evidence type="ECO:0000256" key="12">
    <source>
        <dbReference type="ARBA" id="ARBA00023146"/>
    </source>
</evidence>
<dbReference type="SUPFAM" id="SSF55681">
    <property type="entry name" value="Class II aaRS and biotin synthetases"/>
    <property type="match status" value="1"/>
</dbReference>
<evidence type="ECO:0000313" key="19">
    <source>
        <dbReference type="Proteomes" id="UP000515154"/>
    </source>
</evidence>
<gene>
    <name evidence="20" type="primary">LOC115224029</name>
</gene>
<evidence type="ECO:0000256" key="4">
    <source>
        <dbReference type="ARBA" id="ARBA00012814"/>
    </source>
</evidence>
<feature type="domain" description="FDX-ACB" evidence="18">
    <location>
        <begin position="346"/>
        <end position="437"/>
    </location>
</feature>
<keyword evidence="8" id="KW-0648">Protein biosynthesis</keyword>
<accession>A0A6P7TNX3</accession>
<reference evidence="20" key="1">
    <citation type="submission" date="2025-08" db="UniProtKB">
        <authorList>
            <consortium name="RefSeq"/>
        </authorList>
    </citation>
    <scope>IDENTIFICATION</scope>
</reference>
<proteinExistence type="inferred from homology"/>
<keyword evidence="5 20" id="KW-0436">Ligase</keyword>
<comment type="similarity">
    <text evidence="2">Belongs to the class-II aminoacyl-tRNA synthetase family.</text>
</comment>
<keyword evidence="6" id="KW-0547">Nucleotide-binding</keyword>
<organism evidence="19 20">
    <name type="scientific">Octopus sinensis</name>
    <name type="common">East Asian common octopus</name>
    <dbReference type="NCBI Taxonomy" id="2607531"/>
    <lineage>
        <taxon>Eukaryota</taxon>
        <taxon>Metazoa</taxon>
        <taxon>Spiralia</taxon>
        <taxon>Lophotrochozoa</taxon>
        <taxon>Mollusca</taxon>
        <taxon>Cephalopoda</taxon>
        <taxon>Coleoidea</taxon>
        <taxon>Octopodiformes</taxon>
        <taxon>Octopoda</taxon>
        <taxon>Incirrata</taxon>
        <taxon>Octopodidae</taxon>
        <taxon>Octopus</taxon>
    </lineage>
</organism>
<dbReference type="PANTHER" id="PTHR11538:SF41">
    <property type="entry name" value="PHENYLALANINE--TRNA LIGASE, MITOCHONDRIAL"/>
    <property type="match status" value="1"/>
</dbReference>
<dbReference type="PROSITE" id="PS51447">
    <property type="entry name" value="FDX_ACB"/>
    <property type="match status" value="1"/>
</dbReference>
<keyword evidence="11" id="KW-0496">Mitochondrion</keyword>
<evidence type="ECO:0000259" key="17">
    <source>
        <dbReference type="PROSITE" id="PS50862"/>
    </source>
</evidence>
<dbReference type="InterPro" id="IPR036690">
    <property type="entry name" value="Fdx_antiC-bd_sf"/>
</dbReference>
<name>A0A6P7TNX3_9MOLL</name>
<evidence type="ECO:0000256" key="6">
    <source>
        <dbReference type="ARBA" id="ARBA00022741"/>
    </source>
</evidence>
<evidence type="ECO:0000256" key="16">
    <source>
        <dbReference type="ARBA" id="ARBA00073229"/>
    </source>
</evidence>
<comment type="function">
    <text evidence="15">Is responsible for the charging of tRNA(Phe) with phenylalanine in mitochondrial translation. To a lesser extent, also catalyzes direct attachment of m-Tyr (an oxidized version of Phe) to tRNA(Phe), thereby opening the way for delivery of the misacylated tRNA to the ribosome and incorporation of ROS-damaged amino acid into proteins.</text>
</comment>
<dbReference type="GO" id="GO:0004826">
    <property type="term" value="F:phenylalanine-tRNA ligase activity"/>
    <property type="evidence" value="ECO:0007669"/>
    <property type="project" value="UniProtKB-EC"/>
</dbReference>
<dbReference type="Pfam" id="PF01409">
    <property type="entry name" value="tRNA-synt_2d"/>
    <property type="match status" value="2"/>
</dbReference>
<evidence type="ECO:0000313" key="20">
    <source>
        <dbReference type="RefSeq" id="XP_029650686.1"/>
    </source>
</evidence>
<keyword evidence="9" id="KW-0809">Transit peptide</keyword>
<evidence type="ECO:0000256" key="1">
    <source>
        <dbReference type="ARBA" id="ARBA00004305"/>
    </source>
</evidence>
<dbReference type="CDD" id="cd00496">
    <property type="entry name" value="PheRS_alpha_core"/>
    <property type="match status" value="1"/>
</dbReference>
<evidence type="ECO:0000256" key="11">
    <source>
        <dbReference type="ARBA" id="ARBA00023128"/>
    </source>
</evidence>
<keyword evidence="19" id="KW-1185">Reference proteome</keyword>
<dbReference type="FunFam" id="3.30.930.10:FF:000041">
    <property type="entry name" value="Phenylalanyl-tRNA synthetase 2, mitochondrial"/>
    <property type="match status" value="1"/>
</dbReference>
<dbReference type="PROSITE" id="PS50862">
    <property type="entry name" value="AA_TRNA_LIGASE_II"/>
    <property type="match status" value="1"/>
</dbReference>
<evidence type="ECO:0000256" key="3">
    <source>
        <dbReference type="ARBA" id="ARBA00011245"/>
    </source>
</evidence>
<evidence type="ECO:0000256" key="13">
    <source>
        <dbReference type="ARBA" id="ARBA00031194"/>
    </source>
</evidence>
<evidence type="ECO:0000256" key="10">
    <source>
        <dbReference type="ARBA" id="ARBA00022990"/>
    </source>
</evidence>
<evidence type="ECO:0000256" key="2">
    <source>
        <dbReference type="ARBA" id="ARBA00008226"/>
    </source>
</evidence>
<keyword evidence="12" id="KW-0030">Aminoacyl-tRNA synthetase</keyword>